<evidence type="ECO:0000313" key="2">
    <source>
        <dbReference type="EMBL" id="KGO81233.1"/>
    </source>
</evidence>
<dbReference type="EMBL" id="JRLV01000008">
    <property type="protein sequence ID" value="KGO81233.1"/>
    <property type="molecule type" value="Genomic_DNA"/>
</dbReference>
<sequence length="150" mass="17305">MKKLEMPLFNNSCGKLFNDKIILASAHRENEIEFKEVKKIKFGMNTDLKSIMWALMPTSIFVLLYMQRKMLDAPMFFLLSFVAIGISVFTVAMSEKSYYVLVKMRDGENLKLRVSSDNKKDAKKFVEMSIKRHSRYSRSGSSLKVVKEAA</sequence>
<keyword evidence="3" id="KW-1185">Reference proteome</keyword>
<feature type="transmembrane region" description="Helical" evidence="1">
    <location>
        <begin position="48"/>
        <end position="67"/>
    </location>
</feature>
<name>A0A0A2LPV8_9FLAO</name>
<reference evidence="2 3" key="1">
    <citation type="submission" date="2013-09" db="EMBL/GenBank/DDBJ databases">
        <authorList>
            <person name="Zeng Z."/>
            <person name="Chen C."/>
        </authorList>
    </citation>
    <scope>NUCLEOTIDE SEQUENCE [LARGE SCALE GENOMIC DNA]</scope>
    <source>
        <strain evidence="2 3">F44-8</strain>
    </source>
</reference>
<dbReference type="RefSeq" id="WP_035133364.1">
    <property type="nucleotide sequence ID" value="NZ_JRLV01000008.1"/>
</dbReference>
<feature type="transmembrane region" description="Helical" evidence="1">
    <location>
        <begin position="73"/>
        <end position="94"/>
    </location>
</feature>
<evidence type="ECO:0000313" key="3">
    <source>
        <dbReference type="Proteomes" id="UP000030129"/>
    </source>
</evidence>
<comment type="caution">
    <text evidence="2">The sequence shown here is derived from an EMBL/GenBank/DDBJ whole genome shotgun (WGS) entry which is preliminary data.</text>
</comment>
<keyword evidence="1" id="KW-0812">Transmembrane</keyword>
<keyword evidence="1" id="KW-1133">Transmembrane helix</keyword>
<organism evidence="2 3">
    <name type="scientific">Flavobacterium beibuense F44-8</name>
    <dbReference type="NCBI Taxonomy" id="1406840"/>
    <lineage>
        <taxon>Bacteria</taxon>
        <taxon>Pseudomonadati</taxon>
        <taxon>Bacteroidota</taxon>
        <taxon>Flavobacteriia</taxon>
        <taxon>Flavobacteriales</taxon>
        <taxon>Flavobacteriaceae</taxon>
        <taxon>Flavobacterium</taxon>
    </lineage>
</organism>
<keyword evidence="1" id="KW-0472">Membrane</keyword>
<evidence type="ECO:0000256" key="1">
    <source>
        <dbReference type="SAM" id="Phobius"/>
    </source>
</evidence>
<dbReference type="eggNOG" id="ENOG502ZYRJ">
    <property type="taxonomic scope" value="Bacteria"/>
</dbReference>
<protein>
    <submittedName>
        <fullName evidence="2">Uncharacterized protein</fullName>
    </submittedName>
</protein>
<dbReference type="AlphaFoldDB" id="A0A0A2LPV8"/>
<gene>
    <name evidence="2" type="ORF">Q763_09125</name>
</gene>
<proteinExistence type="predicted"/>
<accession>A0A0A2LPV8</accession>
<dbReference type="Proteomes" id="UP000030129">
    <property type="component" value="Unassembled WGS sequence"/>
</dbReference>